<accession>A0A517SDL8</accession>
<evidence type="ECO:0000259" key="1">
    <source>
        <dbReference type="Pfam" id="PF07583"/>
    </source>
</evidence>
<feature type="domain" description="DUF1549" evidence="1">
    <location>
        <begin position="252"/>
        <end position="434"/>
    </location>
</feature>
<dbReference type="AlphaFoldDB" id="A0A517SDL8"/>
<evidence type="ECO:0000313" key="4">
    <source>
        <dbReference type="Proteomes" id="UP000315700"/>
    </source>
</evidence>
<keyword evidence="4" id="KW-1185">Reference proteome</keyword>
<dbReference type="InterPro" id="IPR022655">
    <property type="entry name" value="DUF1553"/>
</dbReference>
<sequence>MVDARTRQWLLLVLVGTWVLTGTWAHGADEQAPASFPEAPTVTFEADVQPLLTRLGCNSGPCHGKSRGQNGFALSLLAFDQDFDYAAIVQEGRGRRIFPSAPDQSLLLQKASGKAPHGGGKRLEAGSPHYQLIRSWIESGAPRTPADAPTIVRVVVEPATQQLAAGESVQLRAIAEYTDGRRRDVTDSAAFQSNDRTVATVSDDGLLKAGALSGETAVMARYLSHIAVCTVTIPLPGKIPDEQYAQLPRHNQVDELVWQKLKTLGMLPAERVDDAKFHRRAYLRAIGRLPSVDETRAFLADTGADKRVRLIDQLLDRPEYGDFWANKWTDLLRPNPYRAGIKAVWNMDAWLREAFRTNKPYDEFVRELVTAQGSTWKNGATVMFRDRPSPVEIGSSVSQLFLGVRLECAKCHHHPFEIWSQDDFYGFASFFARVGHQGGLSPPISGTEEVIYTLPKGQVTHGRTGAGVDPKTLNGETLALSADEEPREILAEWMTSDKNPWFAKVMANRVWGELMGVGIVDPVDDLRATNPASNDPLLNFLAEDFRSHGYNVKHLIRTIMTSHVFELSTVPTERNASDLRNFSRYYRQRMRAEVLLDGVNDVLGTTDDFGAMPPESRAMQLWTHRSSSLFLDTFGRPDPNQDPPCERTSDVTTPQILHLMNSPTLNEKISKDDAQPAKLAASDRPVAELVEEVFLRVYSRMPTNSEVATASELLADPKNRRAGMEDLFWALLNTPEFYFVD</sequence>
<feature type="domain" description="DUF1553" evidence="2">
    <location>
        <begin position="487"/>
        <end position="713"/>
    </location>
</feature>
<dbReference type="KEGG" id="ccos:Pan44_22420"/>
<reference evidence="3 4" key="1">
    <citation type="submission" date="2019-02" db="EMBL/GenBank/DDBJ databases">
        <title>Deep-cultivation of Planctomycetes and their phenomic and genomic characterization uncovers novel biology.</title>
        <authorList>
            <person name="Wiegand S."/>
            <person name="Jogler M."/>
            <person name="Boedeker C."/>
            <person name="Pinto D."/>
            <person name="Vollmers J."/>
            <person name="Rivas-Marin E."/>
            <person name="Kohn T."/>
            <person name="Peeters S.H."/>
            <person name="Heuer A."/>
            <person name="Rast P."/>
            <person name="Oberbeckmann S."/>
            <person name="Bunk B."/>
            <person name="Jeske O."/>
            <person name="Meyerdierks A."/>
            <person name="Storesund J.E."/>
            <person name="Kallscheuer N."/>
            <person name="Luecker S."/>
            <person name="Lage O.M."/>
            <person name="Pohl T."/>
            <person name="Merkel B.J."/>
            <person name="Hornburger P."/>
            <person name="Mueller R.-W."/>
            <person name="Bruemmer F."/>
            <person name="Labrenz M."/>
            <person name="Spormann A.M."/>
            <person name="Op den Camp H."/>
            <person name="Overmann J."/>
            <person name="Amann R."/>
            <person name="Jetten M.S.M."/>
            <person name="Mascher T."/>
            <person name="Medema M.H."/>
            <person name="Devos D.P."/>
            <person name="Kaster A.-K."/>
            <person name="Ovreas L."/>
            <person name="Rohde M."/>
            <person name="Galperin M.Y."/>
            <person name="Jogler C."/>
        </authorList>
    </citation>
    <scope>NUCLEOTIDE SEQUENCE [LARGE SCALE GENOMIC DNA]</scope>
    <source>
        <strain evidence="3 4">Pan44</strain>
    </source>
</reference>
<protein>
    <recommendedName>
        <fullName evidence="5">Bacterial Ig-like domain (Group 2)</fullName>
    </recommendedName>
</protein>
<dbReference type="EMBL" id="CP036271">
    <property type="protein sequence ID" value="QDT54215.1"/>
    <property type="molecule type" value="Genomic_DNA"/>
</dbReference>
<evidence type="ECO:0000313" key="3">
    <source>
        <dbReference type="EMBL" id="QDT54215.1"/>
    </source>
</evidence>
<dbReference type="OrthoDB" id="289126at2"/>
<dbReference type="InParanoid" id="A0A517SDL8"/>
<organism evidence="3 4">
    <name type="scientific">Caulifigura coniformis</name>
    <dbReference type="NCBI Taxonomy" id="2527983"/>
    <lineage>
        <taxon>Bacteria</taxon>
        <taxon>Pseudomonadati</taxon>
        <taxon>Planctomycetota</taxon>
        <taxon>Planctomycetia</taxon>
        <taxon>Planctomycetales</taxon>
        <taxon>Planctomycetaceae</taxon>
        <taxon>Caulifigura</taxon>
    </lineage>
</organism>
<name>A0A517SDL8_9PLAN</name>
<dbReference type="Pfam" id="PF07583">
    <property type="entry name" value="PSCyt2"/>
    <property type="match status" value="1"/>
</dbReference>
<evidence type="ECO:0008006" key="5">
    <source>
        <dbReference type="Google" id="ProtNLM"/>
    </source>
</evidence>
<dbReference type="PANTHER" id="PTHR35889">
    <property type="entry name" value="CYCLOINULO-OLIGOSACCHARIDE FRUCTANOTRANSFERASE-RELATED"/>
    <property type="match status" value="1"/>
</dbReference>
<dbReference type="PANTHER" id="PTHR35889:SF3">
    <property type="entry name" value="F-BOX DOMAIN-CONTAINING PROTEIN"/>
    <property type="match status" value="1"/>
</dbReference>
<proteinExistence type="predicted"/>
<dbReference type="Pfam" id="PF07587">
    <property type="entry name" value="PSD1"/>
    <property type="match status" value="1"/>
</dbReference>
<dbReference type="Proteomes" id="UP000315700">
    <property type="component" value="Chromosome"/>
</dbReference>
<evidence type="ECO:0000259" key="2">
    <source>
        <dbReference type="Pfam" id="PF07587"/>
    </source>
</evidence>
<gene>
    <name evidence="3" type="ORF">Pan44_22420</name>
</gene>
<dbReference type="Gene3D" id="2.60.40.1080">
    <property type="match status" value="1"/>
</dbReference>
<dbReference type="InterPro" id="IPR011444">
    <property type="entry name" value="DUF1549"/>
</dbReference>